<dbReference type="NCBIfam" id="TIGR00494">
    <property type="entry name" value="crcB"/>
    <property type="match status" value="1"/>
</dbReference>
<dbReference type="InterPro" id="IPR003691">
    <property type="entry name" value="FluC"/>
</dbReference>
<evidence type="ECO:0000313" key="12">
    <source>
        <dbReference type="Proteomes" id="UP000326702"/>
    </source>
</evidence>
<evidence type="ECO:0000313" key="11">
    <source>
        <dbReference type="EMBL" id="QFU99859.1"/>
    </source>
</evidence>
<keyword evidence="6 10" id="KW-0407">Ion channel</keyword>
<dbReference type="GO" id="GO:0046872">
    <property type="term" value="F:metal ion binding"/>
    <property type="evidence" value="ECO:0007669"/>
    <property type="project" value="UniProtKB-KW"/>
</dbReference>
<comment type="activity regulation">
    <text evidence="10">Na(+) is not transported, but it plays an essential structural role and its presence is essential for fluoride channel function.</text>
</comment>
<dbReference type="PANTHER" id="PTHR28259">
    <property type="entry name" value="FLUORIDE EXPORT PROTEIN 1-RELATED"/>
    <property type="match status" value="1"/>
</dbReference>
<keyword evidence="10" id="KW-0813">Transport</keyword>
<keyword evidence="3 10" id="KW-0812">Transmembrane</keyword>
<comment type="similarity">
    <text evidence="7 10">Belongs to the fluoride channel Fluc/FEX (TC 1.A.43) family.</text>
</comment>
<organism evidence="11 12">
    <name type="scientific">Luteimicrobium xylanilyticum</name>
    <dbReference type="NCBI Taxonomy" id="1133546"/>
    <lineage>
        <taxon>Bacteria</taxon>
        <taxon>Bacillati</taxon>
        <taxon>Actinomycetota</taxon>
        <taxon>Actinomycetes</taxon>
        <taxon>Micrococcales</taxon>
        <taxon>Luteimicrobium</taxon>
    </lineage>
</organism>
<evidence type="ECO:0000256" key="3">
    <source>
        <dbReference type="ARBA" id="ARBA00022692"/>
    </source>
</evidence>
<evidence type="ECO:0000256" key="2">
    <source>
        <dbReference type="ARBA" id="ARBA00022475"/>
    </source>
</evidence>
<dbReference type="EMBL" id="CP045529">
    <property type="protein sequence ID" value="QFU99859.1"/>
    <property type="molecule type" value="Genomic_DNA"/>
</dbReference>
<comment type="function">
    <text evidence="9 10">Fluoride-specific ion channel. Important for reducing fluoride concentration in the cell, thus reducing its toxicity.</text>
</comment>
<evidence type="ECO:0000256" key="5">
    <source>
        <dbReference type="ARBA" id="ARBA00023136"/>
    </source>
</evidence>
<name>A0A5P9QF12_9MICO</name>
<evidence type="ECO:0000256" key="9">
    <source>
        <dbReference type="ARBA" id="ARBA00049940"/>
    </source>
</evidence>
<feature type="binding site" evidence="10">
    <location>
        <position position="91"/>
    </location>
    <ligand>
        <name>Na(+)</name>
        <dbReference type="ChEBI" id="CHEBI:29101"/>
        <note>structural</note>
    </ligand>
</feature>
<evidence type="ECO:0000256" key="10">
    <source>
        <dbReference type="HAMAP-Rule" id="MF_00454"/>
    </source>
</evidence>
<dbReference type="KEGG" id="lxl:KDY119_03395"/>
<proteinExistence type="inferred from homology"/>
<keyword evidence="10" id="KW-0479">Metal-binding</keyword>
<dbReference type="RefSeq" id="WP_036947641.1">
    <property type="nucleotide sequence ID" value="NZ_BAABIH010000010.1"/>
</dbReference>
<dbReference type="AlphaFoldDB" id="A0A5P9QF12"/>
<dbReference type="Pfam" id="PF02537">
    <property type="entry name" value="CRCB"/>
    <property type="match status" value="1"/>
</dbReference>
<keyword evidence="4 10" id="KW-1133">Transmembrane helix</keyword>
<dbReference type="GO" id="GO:0140114">
    <property type="term" value="P:cellular detoxification of fluoride"/>
    <property type="evidence" value="ECO:0007669"/>
    <property type="project" value="UniProtKB-UniRule"/>
</dbReference>
<keyword evidence="10" id="KW-0406">Ion transport</keyword>
<feature type="transmembrane region" description="Helical" evidence="10">
    <location>
        <begin position="14"/>
        <end position="33"/>
    </location>
</feature>
<keyword evidence="10" id="KW-0915">Sodium</keyword>
<comment type="subcellular location">
    <subcellularLocation>
        <location evidence="1 10">Cell membrane</location>
        <topology evidence="1 10">Multi-pass membrane protein</topology>
    </subcellularLocation>
</comment>
<gene>
    <name evidence="10" type="primary">fluC</name>
    <name evidence="10" type="synonym">crcB</name>
    <name evidence="11" type="ORF">KDY119_03395</name>
</gene>
<evidence type="ECO:0000256" key="4">
    <source>
        <dbReference type="ARBA" id="ARBA00022989"/>
    </source>
</evidence>
<feature type="transmembrane region" description="Helical" evidence="10">
    <location>
        <begin position="77"/>
        <end position="98"/>
    </location>
</feature>
<comment type="catalytic activity">
    <reaction evidence="8">
        <text>fluoride(in) = fluoride(out)</text>
        <dbReference type="Rhea" id="RHEA:76159"/>
        <dbReference type="ChEBI" id="CHEBI:17051"/>
    </reaction>
    <physiologicalReaction direction="left-to-right" evidence="8">
        <dbReference type="Rhea" id="RHEA:76160"/>
    </physiologicalReaction>
</comment>
<feature type="binding site" evidence="10">
    <location>
        <position position="88"/>
    </location>
    <ligand>
        <name>Na(+)</name>
        <dbReference type="ChEBI" id="CHEBI:29101"/>
        <note>structural</note>
    </ligand>
</feature>
<protein>
    <recommendedName>
        <fullName evidence="10">Fluoride-specific ion channel FluC</fullName>
    </recommendedName>
</protein>
<dbReference type="GO" id="GO:0062054">
    <property type="term" value="F:fluoride channel activity"/>
    <property type="evidence" value="ECO:0007669"/>
    <property type="project" value="UniProtKB-UniRule"/>
</dbReference>
<evidence type="ECO:0000256" key="8">
    <source>
        <dbReference type="ARBA" id="ARBA00035585"/>
    </source>
</evidence>
<dbReference type="GO" id="GO:0005886">
    <property type="term" value="C:plasma membrane"/>
    <property type="evidence" value="ECO:0007669"/>
    <property type="project" value="UniProtKB-SubCell"/>
</dbReference>
<feature type="transmembrane region" description="Helical" evidence="10">
    <location>
        <begin position="45"/>
        <end position="65"/>
    </location>
</feature>
<dbReference type="Proteomes" id="UP000326702">
    <property type="component" value="Chromosome"/>
</dbReference>
<feature type="transmembrane region" description="Helical" evidence="10">
    <location>
        <begin position="110"/>
        <end position="135"/>
    </location>
</feature>
<evidence type="ECO:0000256" key="6">
    <source>
        <dbReference type="ARBA" id="ARBA00023303"/>
    </source>
</evidence>
<dbReference type="PANTHER" id="PTHR28259:SF1">
    <property type="entry name" value="FLUORIDE EXPORT PROTEIN 1-RELATED"/>
    <property type="match status" value="1"/>
</dbReference>
<dbReference type="HAMAP" id="MF_00454">
    <property type="entry name" value="FluC"/>
    <property type="match status" value="1"/>
</dbReference>
<keyword evidence="2 10" id="KW-1003">Cell membrane</keyword>
<keyword evidence="5 10" id="KW-0472">Membrane</keyword>
<accession>A0A5P9QF12</accession>
<keyword evidence="12" id="KW-1185">Reference proteome</keyword>
<reference evidence="11 12" key="1">
    <citation type="submission" date="2019-10" db="EMBL/GenBank/DDBJ databases">
        <title>Genome sequence of Luteimicrobium xylanilyticum HY-24.</title>
        <authorList>
            <person name="Kim D.Y."/>
            <person name="Park H.-Y."/>
        </authorList>
    </citation>
    <scope>NUCLEOTIDE SEQUENCE [LARGE SCALE GENOMIC DNA]</scope>
    <source>
        <strain evidence="11 12">HY-24</strain>
    </source>
</reference>
<evidence type="ECO:0000256" key="1">
    <source>
        <dbReference type="ARBA" id="ARBA00004651"/>
    </source>
</evidence>
<evidence type="ECO:0000256" key="7">
    <source>
        <dbReference type="ARBA" id="ARBA00035120"/>
    </source>
</evidence>
<sequence>MPATRRRPHHLDPLLLLVVAVGGAVGTCARYGLTKVLHVEHGFPLPTFVANMAGAFLLGVLLELLVRAGRETHGRRVVRLGIGTGFMGGFTTFSSLALEVERLLQDGRVGLALTYGLGSVVLGFALCLVGVLLAARHHRRLVVLLPRDPDAPELGL</sequence>